<dbReference type="InterPro" id="IPR021109">
    <property type="entry name" value="Peptidase_aspartic_dom_sf"/>
</dbReference>
<dbReference type="AlphaFoldDB" id="A0A0N4W1R2"/>
<keyword evidence="3" id="KW-1185">Reference proteome</keyword>
<reference evidence="4" key="1">
    <citation type="submission" date="2017-02" db="UniProtKB">
        <authorList>
            <consortium name="WormBaseParasite"/>
        </authorList>
    </citation>
    <scope>IDENTIFICATION</scope>
</reference>
<evidence type="ECO:0000313" key="2">
    <source>
        <dbReference type="EMBL" id="VDO21254.1"/>
    </source>
</evidence>
<evidence type="ECO:0000256" key="1">
    <source>
        <dbReference type="SAM" id="MobiDB-lite"/>
    </source>
</evidence>
<dbReference type="Gene3D" id="2.60.40.1960">
    <property type="match status" value="1"/>
</dbReference>
<accession>A0A0N4W1R2</accession>
<dbReference type="Gene3D" id="2.40.70.10">
    <property type="entry name" value="Acid Proteases"/>
    <property type="match status" value="1"/>
</dbReference>
<evidence type="ECO:0000313" key="3">
    <source>
        <dbReference type="Proteomes" id="UP000268014"/>
    </source>
</evidence>
<reference evidence="2 3" key="2">
    <citation type="submission" date="2018-11" db="EMBL/GenBank/DDBJ databases">
        <authorList>
            <consortium name="Pathogen Informatics"/>
        </authorList>
    </citation>
    <scope>NUCLEOTIDE SEQUENCE [LARGE SCALE GENOMIC DNA]</scope>
    <source>
        <strain evidence="2 3">MHpl1</strain>
    </source>
</reference>
<proteinExistence type="predicted"/>
<dbReference type="SUPFAM" id="SSF50630">
    <property type="entry name" value="Acid proteases"/>
    <property type="match status" value="1"/>
</dbReference>
<dbReference type="OrthoDB" id="5853681at2759"/>
<dbReference type="EMBL" id="UZAF01016130">
    <property type="protein sequence ID" value="VDO21254.1"/>
    <property type="molecule type" value="Genomic_DNA"/>
</dbReference>
<organism evidence="4">
    <name type="scientific">Haemonchus placei</name>
    <name type="common">Barber's pole worm</name>
    <dbReference type="NCBI Taxonomy" id="6290"/>
    <lineage>
        <taxon>Eukaryota</taxon>
        <taxon>Metazoa</taxon>
        <taxon>Ecdysozoa</taxon>
        <taxon>Nematoda</taxon>
        <taxon>Chromadorea</taxon>
        <taxon>Rhabditida</taxon>
        <taxon>Rhabditina</taxon>
        <taxon>Rhabditomorpha</taxon>
        <taxon>Strongyloidea</taxon>
        <taxon>Trichostrongylidae</taxon>
        <taxon>Haemonchus</taxon>
    </lineage>
</organism>
<feature type="region of interest" description="Disordered" evidence="1">
    <location>
        <begin position="76"/>
        <end position="98"/>
    </location>
</feature>
<sequence>MFTVWLASHGVTALKKPGGTITYGGVDDDNCGAVIGYTNLTDPQFYQFKPWEVAIYQALYPYCTFSDGIPYTRSLSNSRDIKPSEGLQPGTKQPHLHT</sequence>
<dbReference type="WBParaSite" id="HPLM_0000359701-mRNA-1">
    <property type="protein sequence ID" value="HPLM_0000359701-mRNA-1"/>
    <property type="gene ID" value="HPLM_0000359701"/>
</dbReference>
<evidence type="ECO:0000313" key="4">
    <source>
        <dbReference type="WBParaSite" id="HPLM_0000359701-mRNA-1"/>
    </source>
</evidence>
<protein>
    <submittedName>
        <fullName evidence="4">Phytocyanin domain-containing protein</fullName>
    </submittedName>
</protein>
<gene>
    <name evidence="2" type="ORF">HPLM_LOCUS3589</name>
</gene>
<dbReference type="Proteomes" id="UP000268014">
    <property type="component" value="Unassembled WGS sequence"/>
</dbReference>
<name>A0A0N4W1R2_HAEPC</name>